<feature type="transmembrane region" description="Helical" evidence="2">
    <location>
        <begin position="170"/>
        <end position="196"/>
    </location>
</feature>
<protein>
    <recommendedName>
        <fullName evidence="3">DZANK-type domain-containing protein</fullName>
    </recommendedName>
</protein>
<keyword evidence="2" id="KW-0472">Membrane</keyword>
<sequence length="281" mass="30957">YCKSCAMDRAARHTTEETHLPPPEDDANPYAIDDGDSEAAALLPAGMLDLPGQQGQCPGCMHLMPPGTKICISCGYNIEKGIQSSTKIERSAGKGGRKYRCRECGYDLQGLRSQVCPKCGTRIRLSKTEKQERLEREVVIQEWKKPAIWFAIGFTGMMILYAGFGGIEAMIAYPILLGFQVVLGYCVLWLCFNFLGDIGTPLLNLVRLAGIYTLVDLIGVATGFIPIIGWLIQLLAYIGLFSTTFETDLQDAFLVIVLTWIVKVAFLILLAMYFPDLLAGL</sequence>
<keyword evidence="2" id="KW-1133">Transmembrane helix</keyword>
<feature type="region of interest" description="Disordered" evidence="1">
    <location>
        <begin position="13"/>
        <end position="34"/>
    </location>
</feature>
<reference evidence="4" key="1">
    <citation type="submission" date="2018-06" db="EMBL/GenBank/DDBJ databases">
        <authorList>
            <person name="Zhirakovskaya E."/>
        </authorList>
    </citation>
    <scope>NUCLEOTIDE SEQUENCE</scope>
</reference>
<dbReference type="AlphaFoldDB" id="A0A3B1DYS7"/>
<evidence type="ECO:0000259" key="3">
    <source>
        <dbReference type="Pfam" id="PF12773"/>
    </source>
</evidence>
<name>A0A3B1DYS7_9ZZZZ</name>
<feature type="transmembrane region" description="Helical" evidence="2">
    <location>
        <begin position="252"/>
        <end position="274"/>
    </location>
</feature>
<gene>
    <name evidence="4" type="ORF">MNBD_PLANCTO03-1045</name>
</gene>
<feature type="compositionally biased region" description="Acidic residues" evidence="1">
    <location>
        <begin position="23"/>
        <end position="34"/>
    </location>
</feature>
<accession>A0A3B1DYS7</accession>
<proteinExistence type="predicted"/>
<keyword evidence="2" id="KW-0812">Transmembrane</keyword>
<dbReference type="Pfam" id="PF12773">
    <property type="entry name" value="DZR"/>
    <property type="match status" value="1"/>
</dbReference>
<feature type="domain" description="DZANK-type" evidence="3">
    <location>
        <begin position="57"/>
        <end position="120"/>
    </location>
</feature>
<feature type="non-terminal residue" evidence="4">
    <location>
        <position position="1"/>
    </location>
</feature>
<feature type="transmembrane region" description="Helical" evidence="2">
    <location>
        <begin position="146"/>
        <end position="164"/>
    </location>
</feature>
<dbReference type="EMBL" id="UOGK01000683">
    <property type="protein sequence ID" value="VAX42383.1"/>
    <property type="molecule type" value="Genomic_DNA"/>
</dbReference>
<organism evidence="4">
    <name type="scientific">hydrothermal vent metagenome</name>
    <dbReference type="NCBI Taxonomy" id="652676"/>
    <lineage>
        <taxon>unclassified sequences</taxon>
        <taxon>metagenomes</taxon>
        <taxon>ecological metagenomes</taxon>
    </lineage>
</organism>
<evidence type="ECO:0000256" key="2">
    <source>
        <dbReference type="SAM" id="Phobius"/>
    </source>
</evidence>
<feature type="transmembrane region" description="Helical" evidence="2">
    <location>
        <begin position="208"/>
        <end position="232"/>
    </location>
</feature>
<dbReference type="InterPro" id="IPR025874">
    <property type="entry name" value="DZR"/>
</dbReference>
<evidence type="ECO:0000313" key="4">
    <source>
        <dbReference type="EMBL" id="VAX42383.1"/>
    </source>
</evidence>
<evidence type="ECO:0000256" key="1">
    <source>
        <dbReference type="SAM" id="MobiDB-lite"/>
    </source>
</evidence>